<proteinExistence type="predicted"/>
<protein>
    <submittedName>
        <fullName evidence="1">Uncharacterized protein</fullName>
    </submittedName>
</protein>
<reference evidence="2" key="2">
    <citation type="submission" date="2019-06" db="EMBL/GenBank/DDBJ databases">
        <title>Co-occurence of chitin degradation, pigmentation and bioactivity in marine Pseudoalteromonas.</title>
        <authorList>
            <person name="Sonnenschein E.C."/>
            <person name="Bech P.K."/>
        </authorList>
    </citation>
    <scope>NUCLEOTIDE SEQUENCE [LARGE SCALE GENOMIC DNA]</scope>
    <source>
        <strain evidence="2">S3790</strain>
    </source>
</reference>
<dbReference type="Proteomes" id="UP000307217">
    <property type="component" value="Unassembled WGS sequence"/>
</dbReference>
<comment type="caution">
    <text evidence="1">The sequence shown here is derived from an EMBL/GenBank/DDBJ whole genome shotgun (WGS) entry which is preliminary data.</text>
</comment>
<evidence type="ECO:0000313" key="1">
    <source>
        <dbReference type="EMBL" id="TMO64431.1"/>
    </source>
</evidence>
<dbReference type="EMBL" id="PNBX01000106">
    <property type="protein sequence ID" value="TMO64431.1"/>
    <property type="molecule type" value="Genomic_DNA"/>
</dbReference>
<dbReference type="AlphaFoldDB" id="A0A5S3V374"/>
<sequence length="89" mass="9864">MVGSKTHRDFEEVELTAPKTCGGCSLTNDISIKLHECKLLKKQADGLTAWDMAKKVDLADQAISLSFEVMDGLIQKVTSLEQRLQEQAQ</sequence>
<reference evidence="1 2" key="1">
    <citation type="submission" date="2018-01" db="EMBL/GenBank/DDBJ databases">
        <authorList>
            <person name="Paulsen S."/>
            <person name="Gram L.K."/>
        </authorList>
    </citation>
    <scope>NUCLEOTIDE SEQUENCE [LARGE SCALE GENOMIC DNA]</scope>
    <source>
        <strain evidence="1 2">S3790</strain>
    </source>
</reference>
<evidence type="ECO:0000313" key="2">
    <source>
        <dbReference type="Proteomes" id="UP000307217"/>
    </source>
</evidence>
<organism evidence="1 2">
    <name type="scientific">Pseudoalteromonas aurantia</name>
    <dbReference type="NCBI Taxonomy" id="43654"/>
    <lineage>
        <taxon>Bacteria</taxon>
        <taxon>Pseudomonadati</taxon>
        <taxon>Pseudomonadota</taxon>
        <taxon>Gammaproteobacteria</taxon>
        <taxon>Alteromonadales</taxon>
        <taxon>Pseudoalteromonadaceae</taxon>
        <taxon>Pseudoalteromonas</taxon>
    </lineage>
</organism>
<gene>
    <name evidence="1" type="ORF">CWC19_18340</name>
</gene>
<accession>A0A5S3V374</accession>
<name>A0A5S3V374_9GAMM</name>